<sequence>MRETRSWRYKATKSLTLQTNLHKDQIEALVDLELCLFAIEKLGIQSEIDTAISVWFLISNRFYLFPRLTSLVETAEAKRTLFNLRQLVPYLSNEDVTEQLLKIYSQIPSKYRAYDVDDKTYRFARKSMPSIWGNRFERFEELLSNKLKYRQRTVKYAEPGKEYRFRSGENTYSVRIPEDLPIYQGRVISVHRENNKAISVTRKEMESAANLLDERCGQNYKRRLSDIILEHFQGMGFVEIDTIVFDGVKNLVGLLNAGKSTLIEILTVAAAQKGHRVGIVFNEVVTCLRMASLLKKVGLRVSVVIGQRSRKTHLENWHSVDGGMDGFTHLSTACPLSQYFQPSNPSSPPCFDLREVKDLEESDDNTNNNGNNKNKSNGNGARVCPLIGQCPRHRDANELASVDVILTTVAAAIFTRPLPHVSPQSITYYELMYRTCSIVFFDECDKVQSNLDSTFLPAIKLIERGSNGFLDQVVTWTRTTKLRNSRNDLRQLAFGQFNHALQNADTLVDNICTQLQLSPDESKWLASEFFTCSSLAREFVLEIAASEGIDTDSSTFILDKNPVYKELADFLLGDWKNSWLAEYAMRLQSENYQEQQETITKIQEELTKKGWLKAIRDKWGFCSKFALFLKLVLFVSFFQQSIKTAYGLEQQVDGADEIVFFNRIPRDFYGLIPGLASGLVCGFKLEQQENQLTLWYFQALGQGRWLLENFSNCFADEGTQGAHALLLSGTSWAGLSPTYHVERQVDYLLRPKVKKSIEAISESIFHFSPCFYPDGKPVRVSGSTNKEEGLLQIVRSLLSQTDILQRDFDSLPEGRKRLIWYVNSYEQVNFIYDAIQSIDTGSYWKERVAALTSRSPLEEIDESLISRSNVENFGDTNRAILIVPTAAIGRGKNILNKQGLSAFGGAYFLIRPHPAPDDLEYKFRLALWRERKAIAGPREGNFIEACQDWRSKGYGIFLKSLDTRIQYSYKGLNKEVREGLIWNLMVLTWQAIARTIRGNQPTLVRFIDAAWAPNLAQKKAETEQDSLLKGFKYVLQPYFGKTRTGYDQIDLALVRSLYEPFYRALEKIDGI</sequence>
<evidence type="ECO:0000259" key="1">
    <source>
        <dbReference type="Pfam" id="PF18155"/>
    </source>
</evidence>
<dbReference type="SUPFAM" id="SSF52540">
    <property type="entry name" value="P-loop containing nucleoside triphosphate hydrolases"/>
    <property type="match status" value="1"/>
</dbReference>
<dbReference type="AlphaFoldDB" id="A0A8J7F2N6"/>
<dbReference type="Pfam" id="PF18155">
    <property type="entry name" value="pPIWI_RE_Z"/>
    <property type="match status" value="1"/>
</dbReference>
<keyword evidence="3" id="KW-1185">Reference proteome</keyword>
<name>A0A8J7F2N6_9CYAN</name>
<dbReference type="Proteomes" id="UP000620559">
    <property type="component" value="Unassembled WGS sequence"/>
</dbReference>
<accession>A0A8J7F2N6</accession>
<evidence type="ECO:0000313" key="3">
    <source>
        <dbReference type="Proteomes" id="UP000620559"/>
    </source>
</evidence>
<dbReference type="InterPro" id="IPR055254">
    <property type="entry name" value="pPIWI_RE_Z"/>
</dbReference>
<organism evidence="2 3">
    <name type="scientific">Plectonema cf. radiosum LEGE 06105</name>
    <dbReference type="NCBI Taxonomy" id="945769"/>
    <lineage>
        <taxon>Bacteria</taxon>
        <taxon>Bacillati</taxon>
        <taxon>Cyanobacteriota</taxon>
        <taxon>Cyanophyceae</taxon>
        <taxon>Oscillatoriophycideae</taxon>
        <taxon>Oscillatoriales</taxon>
        <taxon>Microcoleaceae</taxon>
        <taxon>Plectonema</taxon>
    </lineage>
</organism>
<dbReference type="EMBL" id="JADEWL010000038">
    <property type="protein sequence ID" value="MBE9213660.1"/>
    <property type="molecule type" value="Genomic_DNA"/>
</dbReference>
<evidence type="ECO:0000313" key="2">
    <source>
        <dbReference type="EMBL" id="MBE9213660.1"/>
    </source>
</evidence>
<protein>
    <recommendedName>
        <fullName evidence="1">pPIWI-RE three-gene island domain-containing protein</fullName>
    </recommendedName>
</protein>
<feature type="domain" description="pPIWI-RE three-gene island" evidence="1">
    <location>
        <begin position="23"/>
        <end position="185"/>
    </location>
</feature>
<proteinExistence type="predicted"/>
<comment type="caution">
    <text evidence="2">The sequence shown here is derived from an EMBL/GenBank/DDBJ whole genome shotgun (WGS) entry which is preliminary data.</text>
</comment>
<reference evidence="2" key="1">
    <citation type="submission" date="2020-10" db="EMBL/GenBank/DDBJ databases">
        <authorList>
            <person name="Castelo-Branco R."/>
            <person name="Eusebio N."/>
            <person name="Adriana R."/>
            <person name="Vieira A."/>
            <person name="Brugerolle De Fraissinette N."/>
            <person name="Rezende De Castro R."/>
            <person name="Schneider M.P."/>
            <person name="Vasconcelos V."/>
            <person name="Leao P.N."/>
        </authorList>
    </citation>
    <scope>NUCLEOTIDE SEQUENCE</scope>
    <source>
        <strain evidence="2">LEGE 06105</strain>
    </source>
</reference>
<dbReference type="InterPro" id="IPR027417">
    <property type="entry name" value="P-loop_NTPase"/>
</dbReference>
<dbReference type="RefSeq" id="WP_193920774.1">
    <property type="nucleotide sequence ID" value="NZ_JADEWL010000038.1"/>
</dbReference>
<gene>
    <name evidence="2" type="ORF">IQ247_13460</name>
</gene>